<comment type="similarity">
    <text evidence="1">Belongs to the bacterial solute-binding protein 5 family.</text>
</comment>
<dbReference type="CDD" id="cd00995">
    <property type="entry name" value="PBP2_NikA_DppA_OppA_like"/>
    <property type="match status" value="1"/>
</dbReference>
<dbReference type="PANTHER" id="PTHR30290:SF9">
    <property type="entry name" value="OLIGOPEPTIDE-BINDING PROTEIN APPA"/>
    <property type="match status" value="1"/>
</dbReference>
<dbReference type="GO" id="GO:0030288">
    <property type="term" value="C:outer membrane-bounded periplasmic space"/>
    <property type="evidence" value="ECO:0007669"/>
    <property type="project" value="UniProtKB-ARBA"/>
</dbReference>
<dbReference type="AlphaFoldDB" id="A0A0C6P6W1"/>
<dbReference type="Gene3D" id="3.10.105.10">
    <property type="entry name" value="Dipeptide-binding Protein, Domain 3"/>
    <property type="match status" value="1"/>
</dbReference>
<evidence type="ECO:0000256" key="3">
    <source>
        <dbReference type="ARBA" id="ARBA00022729"/>
    </source>
</evidence>
<organism evidence="5 6">
    <name type="scientific">Bordetella bronchiseptica 253</name>
    <dbReference type="NCBI Taxonomy" id="568707"/>
    <lineage>
        <taxon>Bacteria</taxon>
        <taxon>Pseudomonadati</taxon>
        <taxon>Pseudomonadota</taxon>
        <taxon>Betaproteobacteria</taxon>
        <taxon>Burkholderiales</taxon>
        <taxon>Alcaligenaceae</taxon>
        <taxon>Bordetella</taxon>
    </lineage>
</organism>
<dbReference type="Gene3D" id="3.90.76.10">
    <property type="entry name" value="Dipeptide-binding Protein, Domain 1"/>
    <property type="match status" value="1"/>
</dbReference>
<dbReference type="KEGG" id="bbh:BN112_2435"/>
<reference evidence="5 6" key="1">
    <citation type="journal article" date="2012" name="BMC Genomics">
        <title>Comparative genomics of the classical Bordetella subspecies: the evolution and exchange of virulence-associated diversity amongst closely related pathogens.</title>
        <authorList>
            <person name="Park J."/>
            <person name="Zhang Y."/>
            <person name="Buboltz A.M."/>
            <person name="Zhang X."/>
            <person name="Schuster S.C."/>
            <person name="Ahuja U."/>
            <person name="Liu M."/>
            <person name="Miller J.F."/>
            <person name="Sebaihia M."/>
            <person name="Bentley S.D."/>
            <person name="Parkhill J."/>
            <person name="Harvill E.T."/>
        </authorList>
    </citation>
    <scope>NUCLEOTIDE SEQUENCE [LARGE SCALE GENOMIC DNA]</scope>
    <source>
        <strain evidence="5 6">253</strain>
    </source>
</reference>
<evidence type="ECO:0000259" key="4">
    <source>
        <dbReference type="Pfam" id="PF00496"/>
    </source>
</evidence>
<dbReference type="OrthoDB" id="9801799at2"/>
<dbReference type="EMBL" id="HE965806">
    <property type="protein sequence ID" value="CCJ54352.1"/>
    <property type="molecule type" value="Genomic_DNA"/>
</dbReference>
<keyword evidence="3" id="KW-0732">Signal</keyword>
<accession>A0A0C6P6W1</accession>
<dbReference type="GO" id="GO:0043190">
    <property type="term" value="C:ATP-binding cassette (ABC) transporter complex"/>
    <property type="evidence" value="ECO:0007669"/>
    <property type="project" value="InterPro"/>
</dbReference>
<keyword evidence="2" id="KW-0813">Transport</keyword>
<dbReference type="Proteomes" id="UP000007564">
    <property type="component" value="Chromosome"/>
</dbReference>
<evidence type="ECO:0000256" key="1">
    <source>
        <dbReference type="ARBA" id="ARBA00005695"/>
    </source>
</evidence>
<dbReference type="InterPro" id="IPR006311">
    <property type="entry name" value="TAT_signal"/>
</dbReference>
<sequence length="516" mass="57404">MTLHSIPMHMQRRTLLKLLGAAGIGGLYPAFAHAQAAEPRRGGTLKIALLGLDTSDPHRHSGSIAVQQVYAETLTSIADDGTVKPFLAERFELSADGRRYTFVLRKGIRFHNGRALTAQDVKANFERVRDKVKGGWLSGAMKQVSSLTVAGADTLQVELQEAYAPFLNLLSELWIIAPESPGWDDTIRQPIGTGPFTFGKWQPDVRFHAPAFDNYWQPGLPYLQAVEFDLRGDRDNSLSLRSGDLHVAYVGNDKLDALRNENIGVQHLKDTAWYFLSFNNRKPGKLMQDARVRQAIALSLDKRVYMDFVLKGALTSDQPMRPDTFYWDRALEARDPYAKPDLARARQLLREAGVDPAGHTLKLVSWQNDYAQVAVQMVRELGFRIDHQSLDDIGAQRALALYDWDLAPFHSGPRADVYLRYARLLSDGPSPMLWGGIQDKELDARIAAAVSAPNAQQARDGYLQAWQHVMDRLYTVGIGHAADAIGVAPSVRGYATGYTWSQNRVDGGLARTWLAA</sequence>
<dbReference type="HOGENOM" id="CLU_017028_7_4_4"/>
<protein>
    <submittedName>
        <fullName evidence="5">Substrate binding component of ABC transporter</fullName>
    </submittedName>
</protein>
<dbReference type="GO" id="GO:0015833">
    <property type="term" value="P:peptide transport"/>
    <property type="evidence" value="ECO:0007669"/>
    <property type="project" value="TreeGrafter"/>
</dbReference>
<dbReference type="PROSITE" id="PS51318">
    <property type="entry name" value="TAT"/>
    <property type="match status" value="1"/>
</dbReference>
<evidence type="ECO:0000313" key="5">
    <source>
        <dbReference type="EMBL" id="CCJ54352.1"/>
    </source>
</evidence>
<dbReference type="Pfam" id="PF00496">
    <property type="entry name" value="SBP_bac_5"/>
    <property type="match status" value="1"/>
</dbReference>
<evidence type="ECO:0000313" key="6">
    <source>
        <dbReference type="Proteomes" id="UP000007564"/>
    </source>
</evidence>
<evidence type="ECO:0000256" key="2">
    <source>
        <dbReference type="ARBA" id="ARBA00022448"/>
    </source>
</evidence>
<dbReference type="PIRSF" id="PIRSF002741">
    <property type="entry name" value="MppA"/>
    <property type="match status" value="1"/>
</dbReference>
<dbReference type="InterPro" id="IPR000914">
    <property type="entry name" value="SBP_5_dom"/>
</dbReference>
<name>A0A0C6P6W1_BORBO</name>
<feature type="domain" description="Solute-binding protein family 5" evidence="4">
    <location>
        <begin position="82"/>
        <end position="395"/>
    </location>
</feature>
<dbReference type="Gene3D" id="3.40.190.10">
    <property type="entry name" value="Periplasmic binding protein-like II"/>
    <property type="match status" value="1"/>
</dbReference>
<gene>
    <name evidence="5" type="ORF">BN112_2435</name>
</gene>
<dbReference type="GO" id="GO:1904680">
    <property type="term" value="F:peptide transmembrane transporter activity"/>
    <property type="evidence" value="ECO:0007669"/>
    <property type="project" value="TreeGrafter"/>
</dbReference>
<dbReference type="PANTHER" id="PTHR30290">
    <property type="entry name" value="PERIPLASMIC BINDING COMPONENT OF ABC TRANSPORTER"/>
    <property type="match status" value="1"/>
</dbReference>
<dbReference type="InterPro" id="IPR039424">
    <property type="entry name" value="SBP_5"/>
</dbReference>
<dbReference type="SUPFAM" id="SSF53850">
    <property type="entry name" value="Periplasmic binding protein-like II"/>
    <property type="match status" value="1"/>
</dbReference>
<proteinExistence type="inferred from homology"/>
<dbReference type="InterPro" id="IPR030678">
    <property type="entry name" value="Peptide/Ni-bd"/>
</dbReference>